<organism evidence="1 2">
    <name type="scientific">Knoellia remsis</name>
    <dbReference type="NCBI Taxonomy" id="407159"/>
    <lineage>
        <taxon>Bacteria</taxon>
        <taxon>Bacillati</taxon>
        <taxon>Actinomycetota</taxon>
        <taxon>Actinomycetes</taxon>
        <taxon>Micrococcales</taxon>
        <taxon>Intrasporangiaceae</taxon>
        <taxon>Knoellia</taxon>
    </lineage>
</organism>
<gene>
    <name evidence="1" type="ORF">BCF74_12653</name>
</gene>
<accession>A0A2T0U808</accession>
<protein>
    <submittedName>
        <fullName evidence="1">Uncharacterized protein</fullName>
    </submittedName>
</protein>
<comment type="caution">
    <text evidence="1">The sequence shown here is derived from an EMBL/GenBank/DDBJ whole genome shotgun (WGS) entry which is preliminary data.</text>
</comment>
<evidence type="ECO:0000313" key="1">
    <source>
        <dbReference type="EMBL" id="PRY54039.1"/>
    </source>
</evidence>
<dbReference type="EMBL" id="PVTI01000026">
    <property type="protein sequence ID" value="PRY54039.1"/>
    <property type="molecule type" value="Genomic_DNA"/>
</dbReference>
<sequence length="36" mass="3836">MNLDNDVDDDVTLDSAPLVERVAALDIGKAEICCCV</sequence>
<proteinExistence type="predicted"/>
<dbReference type="AlphaFoldDB" id="A0A2T0U808"/>
<evidence type="ECO:0000313" key="2">
    <source>
        <dbReference type="Proteomes" id="UP000237822"/>
    </source>
</evidence>
<feature type="non-terminal residue" evidence="1">
    <location>
        <position position="36"/>
    </location>
</feature>
<keyword evidence="2" id="KW-1185">Reference proteome</keyword>
<reference evidence="1 2" key="1">
    <citation type="submission" date="2018-03" db="EMBL/GenBank/DDBJ databases">
        <title>Genomic Encyclopedia of Archaeal and Bacterial Type Strains, Phase II (KMG-II): from individual species to whole genera.</title>
        <authorList>
            <person name="Goeker M."/>
        </authorList>
    </citation>
    <scope>NUCLEOTIDE SEQUENCE [LARGE SCALE GENOMIC DNA]</scope>
    <source>
        <strain evidence="1 2">ATCC BAA-1496</strain>
    </source>
</reference>
<name>A0A2T0U808_9MICO</name>
<dbReference type="Proteomes" id="UP000237822">
    <property type="component" value="Unassembled WGS sequence"/>
</dbReference>